<keyword evidence="5" id="KW-0862">Zinc</keyword>
<dbReference type="Gene3D" id="2.20.100.10">
    <property type="entry name" value="Thrombospondin type-1 (TSP1) repeat"/>
    <property type="match status" value="1"/>
</dbReference>
<evidence type="ECO:0000256" key="1">
    <source>
        <dbReference type="ARBA" id="ARBA00004613"/>
    </source>
</evidence>
<dbReference type="Proteomes" id="UP001159641">
    <property type="component" value="Unassembled WGS sequence"/>
</dbReference>
<evidence type="ECO:0000256" key="8">
    <source>
        <dbReference type="SAM" id="MobiDB-lite"/>
    </source>
</evidence>
<dbReference type="GO" id="GO:0031012">
    <property type="term" value="C:extracellular matrix"/>
    <property type="evidence" value="ECO:0007669"/>
    <property type="project" value="TreeGrafter"/>
</dbReference>
<feature type="compositionally biased region" description="Polar residues" evidence="8">
    <location>
        <begin position="1"/>
        <end position="14"/>
    </location>
</feature>
<dbReference type="InterPro" id="IPR000884">
    <property type="entry name" value="TSP1_rpt"/>
</dbReference>
<proteinExistence type="predicted"/>
<feature type="region of interest" description="Disordered" evidence="8">
    <location>
        <begin position="1"/>
        <end position="21"/>
    </location>
</feature>
<dbReference type="AlphaFoldDB" id="A0AB34I3H2"/>
<keyword evidence="7" id="KW-0325">Glycoprotein</keyword>
<evidence type="ECO:0000256" key="3">
    <source>
        <dbReference type="ARBA" id="ARBA00022723"/>
    </source>
</evidence>
<evidence type="ECO:0000259" key="9">
    <source>
        <dbReference type="Pfam" id="PF17771"/>
    </source>
</evidence>
<dbReference type="GO" id="GO:0030198">
    <property type="term" value="P:extracellular matrix organization"/>
    <property type="evidence" value="ECO:0007669"/>
    <property type="project" value="TreeGrafter"/>
</dbReference>
<gene>
    <name evidence="10" type="ORF">J1605_016984</name>
</gene>
<dbReference type="PANTHER" id="PTHR13723">
    <property type="entry name" value="ADAMTS A DISINTEGRIN AND METALLOPROTEASE WITH THROMBOSPONDIN MOTIFS PROTEASE"/>
    <property type="match status" value="1"/>
</dbReference>
<dbReference type="GO" id="GO:0004222">
    <property type="term" value="F:metalloendopeptidase activity"/>
    <property type="evidence" value="ECO:0007669"/>
    <property type="project" value="TreeGrafter"/>
</dbReference>
<dbReference type="GO" id="GO:0046872">
    <property type="term" value="F:metal ion binding"/>
    <property type="evidence" value="ECO:0007669"/>
    <property type="project" value="UniProtKB-KW"/>
</dbReference>
<evidence type="ECO:0000256" key="5">
    <source>
        <dbReference type="ARBA" id="ARBA00022833"/>
    </source>
</evidence>
<keyword evidence="6" id="KW-1015">Disulfide bond</keyword>
<reference evidence="10 11" key="1">
    <citation type="submission" date="2022-11" db="EMBL/GenBank/DDBJ databases">
        <title>Whole genome sequence of Eschrichtius robustus ER-17-0199.</title>
        <authorList>
            <person name="Bruniche-Olsen A."/>
            <person name="Black A.N."/>
            <person name="Fields C.J."/>
            <person name="Walden K."/>
            <person name="Dewoody J.A."/>
        </authorList>
    </citation>
    <scope>NUCLEOTIDE SEQUENCE [LARGE SCALE GENOMIC DNA]</scope>
    <source>
        <strain evidence="10">ER-17-0199</strain>
        <tissue evidence="10">Blubber</tissue>
    </source>
</reference>
<dbReference type="PROSITE" id="PS50092">
    <property type="entry name" value="TSP1"/>
    <property type="match status" value="1"/>
</dbReference>
<evidence type="ECO:0000256" key="4">
    <source>
        <dbReference type="ARBA" id="ARBA00022801"/>
    </source>
</evidence>
<keyword evidence="3" id="KW-0479">Metal-binding</keyword>
<evidence type="ECO:0000313" key="10">
    <source>
        <dbReference type="EMBL" id="KAJ8797782.1"/>
    </source>
</evidence>
<evidence type="ECO:0000256" key="2">
    <source>
        <dbReference type="ARBA" id="ARBA00022525"/>
    </source>
</evidence>
<dbReference type="InterPro" id="IPR036383">
    <property type="entry name" value="TSP1_rpt_sf"/>
</dbReference>
<evidence type="ECO:0000313" key="11">
    <source>
        <dbReference type="Proteomes" id="UP001159641"/>
    </source>
</evidence>
<comment type="caution">
    <text evidence="10">The sequence shown here is derived from an EMBL/GenBank/DDBJ whole genome shotgun (WGS) entry which is preliminary data.</text>
</comment>
<dbReference type="InterPro" id="IPR041645">
    <property type="entry name" value="ADAMTS_CR_2"/>
</dbReference>
<comment type="subcellular location">
    <subcellularLocation>
        <location evidence="1">Secreted</location>
    </subcellularLocation>
</comment>
<keyword evidence="4" id="KW-0378">Hydrolase</keyword>
<dbReference type="GO" id="GO:0006508">
    <property type="term" value="P:proteolysis"/>
    <property type="evidence" value="ECO:0007669"/>
    <property type="project" value="TreeGrafter"/>
</dbReference>
<dbReference type="Pfam" id="PF00090">
    <property type="entry name" value="TSP_1"/>
    <property type="match status" value="1"/>
</dbReference>
<keyword evidence="2" id="KW-0964">Secreted</keyword>
<dbReference type="InterPro" id="IPR050439">
    <property type="entry name" value="ADAMTS_ADAMTS-like"/>
</dbReference>
<accession>A0AB34I3H2</accession>
<dbReference type="Pfam" id="PF17771">
    <property type="entry name" value="ADAMTS_CR_2"/>
    <property type="match status" value="1"/>
</dbReference>
<dbReference type="GO" id="GO:0005576">
    <property type="term" value="C:extracellular region"/>
    <property type="evidence" value="ECO:0007669"/>
    <property type="project" value="UniProtKB-SubCell"/>
</dbReference>
<sequence>MFAITWNSGLCTESSHPREPRRDCPELCVGTLPEVYPPVHGRALEDGALRHCRHDWQHLMCAGLWCLVEGDTSCKTKLDPPLDGTECGADKWCRAGECVNKTPIPEHVDGDWSLWGTWSMCSRTCGTGARFRQRKCDNPP</sequence>
<evidence type="ECO:0000256" key="7">
    <source>
        <dbReference type="ARBA" id="ARBA00023180"/>
    </source>
</evidence>
<name>A0AB34I3H2_ESCRO</name>
<dbReference type="SUPFAM" id="SSF82895">
    <property type="entry name" value="TSP-1 type 1 repeat"/>
    <property type="match status" value="1"/>
</dbReference>
<keyword evidence="11" id="KW-1185">Reference proteome</keyword>
<organism evidence="10 11">
    <name type="scientific">Eschrichtius robustus</name>
    <name type="common">California gray whale</name>
    <name type="synonym">Eschrichtius gibbosus</name>
    <dbReference type="NCBI Taxonomy" id="9764"/>
    <lineage>
        <taxon>Eukaryota</taxon>
        <taxon>Metazoa</taxon>
        <taxon>Chordata</taxon>
        <taxon>Craniata</taxon>
        <taxon>Vertebrata</taxon>
        <taxon>Euteleostomi</taxon>
        <taxon>Mammalia</taxon>
        <taxon>Eutheria</taxon>
        <taxon>Laurasiatheria</taxon>
        <taxon>Artiodactyla</taxon>
        <taxon>Whippomorpha</taxon>
        <taxon>Cetacea</taxon>
        <taxon>Mysticeti</taxon>
        <taxon>Eschrichtiidae</taxon>
        <taxon>Eschrichtius</taxon>
    </lineage>
</organism>
<feature type="domain" description="ADAMTS cysteine-rich" evidence="9">
    <location>
        <begin position="49"/>
        <end position="99"/>
    </location>
</feature>
<dbReference type="Gene3D" id="3.40.1620.60">
    <property type="match status" value="1"/>
</dbReference>
<evidence type="ECO:0000256" key="6">
    <source>
        <dbReference type="ARBA" id="ARBA00023157"/>
    </source>
</evidence>
<protein>
    <recommendedName>
        <fullName evidence="9">ADAMTS cysteine-rich domain-containing protein</fullName>
    </recommendedName>
</protein>
<dbReference type="EMBL" id="JAIQCJ010000154">
    <property type="protein sequence ID" value="KAJ8797782.1"/>
    <property type="molecule type" value="Genomic_DNA"/>
</dbReference>
<dbReference type="PANTHER" id="PTHR13723:SF151">
    <property type="entry name" value="A DISINTEGRIN AND METALLOPROTEINASE WITH THROMBOSPONDIN MOTIFS 17"/>
    <property type="match status" value="1"/>
</dbReference>